<organism evidence="2 3">
    <name type="scientific">Ditylenchus dipsaci</name>
    <dbReference type="NCBI Taxonomy" id="166011"/>
    <lineage>
        <taxon>Eukaryota</taxon>
        <taxon>Metazoa</taxon>
        <taxon>Ecdysozoa</taxon>
        <taxon>Nematoda</taxon>
        <taxon>Chromadorea</taxon>
        <taxon>Rhabditida</taxon>
        <taxon>Tylenchina</taxon>
        <taxon>Tylenchomorpha</taxon>
        <taxon>Sphaerularioidea</taxon>
        <taxon>Anguinidae</taxon>
        <taxon>Anguininae</taxon>
        <taxon>Ditylenchus</taxon>
    </lineage>
</organism>
<sequence>MASFFNWFRSNKSSGDRIQAEKQLTGQKSILSSNYAQGAAARIVSSRVVKSEEKSRSSAGCVDDCYYYDGYGYNNYGCSPYGGYSPYYGANYGCSPYYRPNVYVQPIQPIQVMQPPPVQVVQAPPRQVQVVVVPSDEDVAPLDAAPVSGEISQSAKVARVQPQRVEVQNVQRQNPPRGEGQSSRKTKRRACGCC</sequence>
<feature type="region of interest" description="Disordered" evidence="1">
    <location>
        <begin position="153"/>
        <end position="194"/>
    </location>
</feature>
<dbReference type="WBParaSite" id="jg4936">
    <property type="protein sequence ID" value="jg4936"/>
    <property type="gene ID" value="jg4936"/>
</dbReference>
<name>A0A915EDD4_9BILA</name>
<keyword evidence="2" id="KW-1185">Reference proteome</keyword>
<protein>
    <submittedName>
        <fullName evidence="3">Uncharacterized protein</fullName>
    </submittedName>
</protein>
<evidence type="ECO:0000313" key="2">
    <source>
        <dbReference type="Proteomes" id="UP000887574"/>
    </source>
</evidence>
<reference evidence="3" key="1">
    <citation type="submission" date="2022-11" db="UniProtKB">
        <authorList>
            <consortium name="WormBaseParasite"/>
        </authorList>
    </citation>
    <scope>IDENTIFICATION</scope>
</reference>
<feature type="compositionally biased region" description="Basic residues" evidence="1">
    <location>
        <begin position="184"/>
        <end position="194"/>
    </location>
</feature>
<feature type="compositionally biased region" description="Low complexity" evidence="1">
    <location>
        <begin position="159"/>
        <end position="176"/>
    </location>
</feature>
<evidence type="ECO:0000313" key="3">
    <source>
        <dbReference type="WBParaSite" id="jg4936"/>
    </source>
</evidence>
<accession>A0A915EDD4</accession>
<dbReference type="Proteomes" id="UP000887574">
    <property type="component" value="Unplaced"/>
</dbReference>
<proteinExistence type="predicted"/>
<dbReference type="AlphaFoldDB" id="A0A915EDD4"/>
<evidence type="ECO:0000256" key="1">
    <source>
        <dbReference type="SAM" id="MobiDB-lite"/>
    </source>
</evidence>